<evidence type="ECO:0000313" key="5">
    <source>
        <dbReference type="EMBL" id="AQZ93293.1"/>
    </source>
</evidence>
<evidence type="ECO:0000259" key="4">
    <source>
        <dbReference type="Pfam" id="PF00155"/>
    </source>
</evidence>
<evidence type="ECO:0000313" key="6">
    <source>
        <dbReference type="Proteomes" id="UP000243488"/>
    </source>
</evidence>
<dbReference type="InterPro" id="IPR004839">
    <property type="entry name" value="Aminotransferase_I/II_large"/>
</dbReference>
<comment type="cofactor">
    <cofactor evidence="1">
        <name>pyridoxal 5'-phosphate</name>
        <dbReference type="ChEBI" id="CHEBI:597326"/>
    </cofactor>
</comment>
<name>A0A1V0B028_9GAMM</name>
<evidence type="ECO:0000256" key="1">
    <source>
        <dbReference type="ARBA" id="ARBA00001933"/>
    </source>
</evidence>
<dbReference type="GO" id="GO:0009089">
    <property type="term" value="P:lysine biosynthetic process via diaminopimelate"/>
    <property type="evidence" value="ECO:0007669"/>
    <property type="project" value="InterPro"/>
</dbReference>
<dbReference type="Proteomes" id="UP000243488">
    <property type="component" value="Chromosome"/>
</dbReference>
<dbReference type="SUPFAM" id="SSF53383">
    <property type="entry name" value="PLP-dependent transferases"/>
    <property type="match status" value="1"/>
</dbReference>
<dbReference type="AlphaFoldDB" id="A0A1V0B028"/>
<keyword evidence="2" id="KW-0032">Aminotransferase</keyword>
<accession>A0A1V0B028</accession>
<dbReference type="PANTHER" id="PTHR42832:SF3">
    <property type="entry name" value="L-GLUTAMINE--4-(METHYLSULFANYL)-2-OXOBUTANOATE AMINOTRANSFERASE"/>
    <property type="match status" value="1"/>
</dbReference>
<proteinExistence type="predicted"/>
<dbReference type="NCBIfam" id="TIGR03538">
    <property type="entry name" value="DapC_gpp"/>
    <property type="match status" value="1"/>
</dbReference>
<organism evidence="5 6">
    <name type="scientific">Halopseudomonas phragmitis</name>
    <dbReference type="NCBI Taxonomy" id="1931241"/>
    <lineage>
        <taxon>Bacteria</taxon>
        <taxon>Pseudomonadati</taxon>
        <taxon>Pseudomonadota</taxon>
        <taxon>Gammaproteobacteria</taxon>
        <taxon>Pseudomonadales</taxon>
        <taxon>Pseudomonadaceae</taxon>
        <taxon>Halopseudomonas</taxon>
    </lineage>
</organism>
<dbReference type="EMBL" id="CP020100">
    <property type="protein sequence ID" value="AQZ93293.1"/>
    <property type="molecule type" value="Genomic_DNA"/>
</dbReference>
<dbReference type="GO" id="GO:0030170">
    <property type="term" value="F:pyridoxal phosphate binding"/>
    <property type="evidence" value="ECO:0007669"/>
    <property type="project" value="InterPro"/>
</dbReference>
<evidence type="ECO:0000256" key="3">
    <source>
        <dbReference type="ARBA" id="ARBA00022679"/>
    </source>
</evidence>
<dbReference type="InterPro" id="IPR015424">
    <property type="entry name" value="PyrdxlP-dep_Trfase"/>
</dbReference>
<dbReference type="InterPro" id="IPR019878">
    <property type="entry name" value="DapC_beta/gammaproteobac"/>
</dbReference>
<dbReference type="PANTHER" id="PTHR42832">
    <property type="entry name" value="AMINO ACID AMINOTRANSFERASE"/>
    <property type="match status" value="1"/>
</dbReference>
<evidence type="ECO:0000256" key="2">
    <source>
        <dbReference type="ARBA" id="ARBA00022576"/>
    </source>
</evidence>
<dbReference type="Gene3D" id="3.90.1150.10">
    <property type="entry name" value="Aspartate Aminotransferase, domain 1"/>
    <property type="match status" value="1"/>
</dbReference>
<dbReference type="Pfam" id="PF00155">
    <property type="entry name" value="Aminotran_1_2"/>
    <property type="match status" value="1"/>
</dbReference>
<keyword evidence="6" id="KW-1185">Reference proteome</keyword>
<dbReference type="GO" id="GO:0009016">
    <property type="term" value="F:succinyldiaminopimelate transaminase activity"/>
    <property type="evidence" value="ECO:0007669"/>
    <property type="project" value="InterPro"/>
</dbReference>
<dbReference type="KEGG" id="ppha:BVH74_00255"/>
<keyword evidence="3" id="KW-0808">Transferase</keyword>
<sequence>MNHDLQRLQPYPFEKLRALIADITPNPALRPISLSIGEPKHPSPPFVLEALANNLDQAAVYPTTAGLPQLRQGIADWLTRRFQLKSDSLNPATQVIPVNGTREALFSFTQALVQRDPQGLVVSPNPFYQIYEGAAFLAGVEPHYLACDASNGFIPDFDQVPVQIWQRCQLLFICTPGNPTGAVIPLATLQRLIQLADQYDFVIASDECYSEIHAPDRSGPVGLLQACAAMGRDDFARCVVFHSLSKRSNLPGLRSGFVAGDASLLGPYLQYRTYHGCAMPVQTQLASLAAWQDEAHVEENRRQYQAKFDAVLDILGDVMDVRRPDAGFYLWPRTPIDDESFCKRLLAEQNVAVVPGRYLSRDVDGYNPGAGRVRMALVAPLDDCIEAAQRIRQFLGSLTP</sequence>
<gene>
    <name evidence="5" type="ORF">BVH74_00255</name>
</gene>
<dbReference type="CDD" id="cd00609">
    <property type="entry name" value="AAT_like"/>
    <property type="match status" value="1"/>
</dbReference>
<protein>
    <submittedName>
        <fullName evidence="5">Succinyldiaminopimelate transaminase</fullName>
    </submittedName>
</protein>
<dbReference type="RefSeq" id="WP_080048133.1">
    <property type="nucleotide sequence ID" value="NZ_CP020100.1"/>
</dbReference>
<reference evidence="5 6" key="1">
    <citation type="submission" date="2017-03" db="EMBL/GenBank/DDBJ databases">
        <title>Complete genome sequence of the novel DNRA strain Pseudomonas sp. S-6-2 isolated from Chinese polluted river sediment. Journal of Biotechnology.</title>
        <authorList>
            <person name="Li J."/>
            <person name="Xiang F."/>
            <person name="Wang L."/>
            <person name="Xi L."/>
            <person name="Liu J."/>
        </authorList>
    </citation>
    <scope>NUCLEOTIDE SEQUENCE [LARGE SCALE GENOMIC DNA]</scope>
    <source>
        <strain evidence="5 6">S-6-2</strain>
    </source>
</reference>
<dbReference type="Gene3D" id="3.40.640.10">
    <property type="entry name" value="Type I PLP-dependent aspartate aminotransferase-like (Major domain)"/>
    <property type="match status" value="1"/>
</dbReference>
<dbReference type="InterPro" id="IPR050881">
    <property type="entry name" value="LL-DAP_aminotransferase"/>
</dbReference>
<feature type="domain" description="Aminotransferase class I/classII large" evidence="4">
    <location>
        <begin position="32"/>
        <end position="378"/>
    </location>
</feature>
<dbReference type="STRING" id="1931241.BVH74_00255"/>
<dbReference type="InterPro" id="IPR015422">
    <property type="entry name" value="PyrdxlP-dep_Trfase_small"/>
</dbReference>
<dbReference type="InterPro" id="IPR015421">
    <property type="entry name" value="PyrdxlP-dep_Trfase_major"/>
</dbReference>